<protein>
    <submittedName>
        <fullName evidence="1">Uncharacterized protein</fullName>
    </submittedName>
</protein>
<proteinExistence type="predicted"/>
<accession>A0A8S5UB71</accession>
<name>A0A8S5UB71_9CAUD</name>
<organism evidence="1">
    <name type="scientific">Siphoviridae sp. ct8Cp41</name>
    <dbReference type="NCBI Taxonomy" id="2825358"/>
    <lineage>
        <taxon>Viruses</taxon>
        <taxon>Duplodnaviria</taxon>
        <taxon>Heunggongvirae</taxon>
        <taxon>Uroviricota</taxon>
        <taxon>Caudoviricetes</taxon>
    </lineage>
</organism>
<dbReference type="EMBL" id="BK016059">
    <property type="protein sequence ID" value="DAF91724.1"/>
    <property type="molecule type" value="Genomic_DNA"/>
</dbReference>
<evidence type="ECO:0000313" key="1">
    <source>
        <dbReference type="EMBL" id="DAF91724.1"/>
    </source>
</evidence>
<reference evidence="1" key="1">
    <citation type="journal article" date="2021" name="Proc. Natl. Acad. Sci. U.S.A.">
        <title>A Catalog of Tens of Thousands of Viruses from Human Metagenomes Reveals Hidden Associations with Chronic Diseases.</title>
        <authorList>
            <person name="Tisza M.J."/>
            <person name="Buck C.B."/>
        </authorList>
    </citation>
    <scope>NUCLEOTIDE SEQUENCE</scope>
    <source>
        <strain evidence="1">Ct8Cp41</strain>
    </source>
</reference>
<sequence>MLPRYSKEENRIKTLNGVPFPYWLASPYASNSGYFCGVGDGGGSDGVASYSGGVCFGFDI</sequence>